<gene>
    <name evidence="2" type="ORF">PR017_24015</name>
</gene>
<organism evidence="2 3">
    <name type="scientific">Rhizobium tumorigenes</name>
    <dbReference type="NCBI Taxonomy" id="2041385"/>
    <lineage>
        <taxon>Bacteria</taxon>
        <taxon>Pseudomonadati</taxon>
        <taxon>Pseudomonadota</taxon>
        <taxon>Alphaproteobacteria</taxon>
        <taxon>Hyphomicrobiales</taxon>
        <taxon>Rhizobiaceae</taxon>
        <taxon>Rhizobium/Agrobacterium group</taxon>
        <taxon>Rhizobium</taxon>
    </lineage>
</organism>
<reference evidence="3" key="2">
    <citation type="journal article" date="2023" name="MicrobiologyOpen">
        <title>Genomics of the tumorigenes clade of the family Rhizobiaceae and description of Rhizobium rhododendri sp. nov.</title>
        <authorList>
            <person name="Kuzmanovic N."/>
            <person name="diCenzo G.C."/>
            <person name="Bunk B."/>
            <person name="Sproeer C."/>
            <person name="Fruehling A."/>
            <person name="Neumann-Schaal M."/>
            <person name="Overmann J."/>
            <person name="Smalla K."/>
        </authorList>
    </citation>
    <scope>NUCLEOTIDE SEQUENCE [LARGE SCALE GENOMIC DNA]</scope>
    <source>
        <strain evidence="3">1078</strain>
        <plasmid evidence="3">unnamed1</plasmid>
    </source>
</reference>
<dbReference type="KEGG" id="rtu:PR017_24015"/>
<sequence>MNLSNDIREYIEDFGAPDPHFPFSGEEKHQLQGRFPTDLILFMEKYGRAILQEGQIQLCHPNDFQGVLALISAEMPSFLINIATRTPTARSANYFVGTGTMV</sequence>
<dbReference type="EMBL" id="CP117258">
    <property type="protein sequence ID" value="WFR98767.1"/>
    <property type="molecule type" value="Genomic_DNA"/>
</dbReference>
<dbReference type="AlphaFoldDB" id="A0AAF1K9I2"/>
<evidence type="ECO:0000313" key="3">
    <source>
        <dbReference type="Proteomes" id="UP000249499"/>
    </source>
</evidence>
<dbReference type="Proteomes" id="UP000249499">
    <property type="component" value="Plasmid unnamed1"/>
</dbReference>
<geneLocation type="plasmid" evidence="2 3">
    <name>unnamed1</name>
</geneLocation>
<dbReference type="InterPro" id="IPR014983">
    <property type="entry name" value="GAD-rel"/>
</dbReference>
<proteinExistence type="predicted"/>
<name>A0AAF1K9I2_9HYPH</name>
<dbReference type="Pfam" id="PF08887">
    <property type="entry name" value="GAD-like"/>
    <property type="match status" value="1"/>
</dbReference>
<keyword evidence="3" id="KW-1185">Reference proteome</keyword>
<evidence type="ECO:0000313" key="2">
    <source>
        <dbReference type="EMBL" id="WFR98767.1"/>
    </source>
</evidence>
<evidence type="ECO:0000259" key="1">
    <source>
        <dbReference type="Pfam" id="PF08887"/>
    </source>
</evidence>
<accession>A0AAF1K9I2</accession>
<dbReference type="RefSeq" id="WP_111217169.1">
    <property type="nucleotide sequence ID" value="NZ_CP117258.1"/>
</dbReference>
<protein>
    <submittedName>
        <fullName evidence="2">GAD-like domain-containing protein</fullName>
    </submittedName>
</protein>
<feature type="domain" description="GAD-related" evidence="1">
    <location>
        <begin position="8"/>
        <end position="74"/>
    </location>
</feature>
<keyword evidence="2" id="KW-0614">Plasmid</keyword>
<reference evidence="2 3" key="1">
    <citation type="journal article" date="2018" name="Sci. Rep.">
        <title>Rhizobium tumorigenes sp. nov., a novel plant tumorigenic bacterium isolated from cane gall tumors on thornless blackberry.</title>
        <authorList>
            <person name="Kuzmanovi N."/>
            <person name="Smalla K."/>
            <person name="Gronow S."/>
            <person name="PuBawska J."/>
        </authorList>
    </citation>
    <scope>NUCLEOTIDE SEQUENCE [LARGE SCALE GENOMIC DNA]</scope>
    <source>
        <strain evidence="2 3">1078</strain>
    </source>
</reference>